<evidence type="ECO:0000256" key="2">
    <source>
        <dbReference type="ARBA" id="ARBA00004902"/>
    </source>
</evidence>
<evidence type="ECO:0000256" key="1">
    <source>
        <dbReference type="ARBA" id="ARBA00001864"/>
    </source>
</evidence>
<keyword evidence="6 8" id="KW-0057">Aromatic amino acid biosynthesis</keyword>
<feature type="binding site" evidence="8 10">
    <location>
        <position position="86"/>
    </location>
    <ligand>
        <name>substrate</name>
    </ligand>
</feature>
<keyword evidence="7 8" id="KW-0456">Lyase</keyword>
<evidence type="ECO:0000256" key="10">
    <source>
        <dbReference type="PIRSR" id="PIRSR001399-2"/>
    </source>
</evidence>
<dbReference type="Proteomes" id="UP000317940">
    <property type="component" value="Unassembled WGS sequence"/>
</dbReference>
<keyword evidence="13" id="KW-1185">Reference proteome</keyword>
<reference evidence="12 13" key="1">
    <citation type="submission" date="2019-06" db="EMBL/GenBank/DDBJ databases">
        <title>Sequencing the genomes of 1000 actinobacteria strains.</title>
        <authorList>
            <person name="Klenk H.-P."/>
        </authorList>
    </citation>
    <scope>NUCLEOTIDE SEQUENCE [LARGE SCALE GENOMIC DNA]</scope>
    <source>
        <strain evidence="12 13">DSM 44826</strain>
    </source>
</reference>
<dbReference type="CDD" id="cd00466">
    <property type="entry name" value="DHQase_II"/>
    <property type="match status" value="1"/>
</dbReference>
<name>A0A561UAH5_9ACTN</name>
<proteinExistence type="inferred from homology"/>
<feature type="binding site" evidence="8 10">
    <location>
        <begin position="107"/>
        <end position="108"/>
    </location>
    <ligand>
        <name>substrate</name>
    </ligand>
</feature>
<feature type="site" description="Transition state stabilizer" evidence="8 11">
    <location>
        <position position="24"/>
    </location>
</feature>
<dbReference type="PROSITE" id="PS01029">
    <property type="entry name" value="DEHYDROQUINASE_II"/>
    <property type="match status" value="1"/>
</dbReference>
<dbReference type="NCBIfam" id="NF003805">
    <property type="entry name" value="PRK05395.1-2"/>
    <property type="match status" value="1"/>
</dbReference>
<comment type="caution">
    <text evidence="12">The sequence shown here is derived from an EMBL/GenBank/DDBJ whole genome shotgun (WGS) entry which is preliminary data.</text>
</comment>
<dbReference type="GO" id="GO:0009423">
    <property type="term" value="P:chorismate biosynthetic process"/>
    <property type="evidence" value="ECO:0007669"/>
    <property type="project" value="UniProtKB-UniRule"/>
</dbReference>
<evidence type="ECO:0000256" key="9">
    <source>
        <dbReference type="PIRSR" id="PIRSR001399-1"/>
    </source>
</evidence>
<evidence type="ECO:0000256" key="11">
    <source>
        <dbReference type="PIRSR" id="PIRSR001399-3"/>
    </source>
</evidence>
<dbReference type="RefSeq" id="WP_145902728.1">
    <property type="nucleotide sequence ID" value="NZ_BAAAMZ010000020.1"/>
</dbReference>
<sequence>MTQPVGKQRVLVLNGPNLGRLGSREPDVYGATSYAGLVDRCTALGKELGFQVEVKETNSEQQMIEWLHWAADERTPVVINPGAFTHYSYAMRDAAAQRTAPLIEVHISNPHAREEFRHTSVISAIATGTIAGFGIGSYELALRALANQLAER</sequence>
<dbReference type="SUPFAM" id="SSF52304">
    <property type="entry name" value="Type II 3-dehydroquinate dehydratase"/>
    <property type="match status" value="1"/>
</dbReference>
<dbReference type="EMBL" id="VIWT01000001">
    <property type="protein sequence ID" value="TWF96358.1"/>
    <property type="molecule type" value="Genomic_DNA"/>
</dbReference>
<comment type="pathway">
    <text evidence="2 8">Metabolic intermediate biosynthesis; chorismate biosynthesis; chorismate from D-erythrose 4-phosphate and phosphoenolpyruvate: step 3/7.</text>
</comment>
<dbReference type="EC" id="4.2.1.10" evidence="5 8"/>
<comment type="similarity">
    <text evidence="3 8">Belongs to the type-II 3-dehydroquinase family.</text>
</comment>
<accession>A0A561UAH5</accession>
<dbReference type="InterPro" id="IPR018509">
    <property type="entry name" value="DHquinase_II_CS"/>
</dbReference>
<dbReference type="PIRSF" id="PIRSF001399">
    <property type="entry name" value="DHquinase_II"/>
    <property type="match status" value="1"/>
</dbReference>
<evidence type="ECO:0000256" key="4">
    <source>
        <dbReference type="ARBA" id="ARBA00011193"/>
    </source>
</evidence>
<dbReference type="GO" id="GO:0003855">
    <property type="term" value="F:3-dehydroquinate dehydratase activity"/>
    <property type="evidence" value="ECO:0007669"/>
    <property type="project" value="UniProtKB-UniRule"/>
</dbReference>
<dbReference type="GO" id="GO:0008652">
    <property type="term" value="P:amino acid biosynthetic process"/>
    <property type="evidence" value="ECO:0007669"/>
    <property type="project" value="UniProtKB-KW"/>
</dbReference>
<dbReference type="InterPro" id="IPR036441">
    <property type="entry name" value="DHquinase_II_sf"/>
</dbReference>
<feature type="binding site" evidence="8 10">
    <location>
        <position position="117"/>
    </location>
    <ligand>
        <name>substrate</name>
    </ligand>
</feature>
<dbReference type="OrthoDB" id="9790793at2"/>
<dbReference type="HAMAP" id="MF_00169">
    <property type="entry name" value="AroQ"/>
    <property type="match status" value="1"/>
</dbReference>
<evidence type="ECO:0000256" key="7">
    <source>
        <dbReference type="ARBA" id="ARBA00023239"/>
    </source>
</evidence>
<dbReference type="GO" id="GO:0009073">
    <property type="term" value="P:aromatic amino acid family biosynthetic process"/>
    <property type="evidence" value="ECO:0007669"/>
    <property type="project" value="UniProtKB-KW"/>
</dbReference>
<protein>
    <recommendedName>
        <fullName evidence="5 8">3-dehydroquinate dehydratase</fullName>
        <shortName evidence="8">3-dehydroquinase</shortName>
        <ecNumber evidence="5 8">4.2.1.10</ecNumber>
    </recommendedName>
    <alternativeName>
        <fullName evidence="8">Type II DHQase</fullName>
    </alternativeName>
</protein>
<evidence type="ECO:0000256" key="6">
    <source>
        <dbReference type="ARBA" id="ARBA00023141"/>
    </source>
</evidence>
<feature type="binding site" evidence="8 10">
    <location>
        <position position="80"/>
    </location>
    <ligand>
        <name>substrate</name>
    </ligand>
</feature>
<dbReference type="NCBIfam" id="TIGR01088">
    <property type="entry name" value="aroQ"/>
    <property type="match status" value="1"/>
</dbReference>
<dbReference type="UniPathway" id="UPA00053">
    <property type="reaction ID" value="UER00086"/>
</dbReference>
<dbReference type="GO" id="GO:0019631">
    <property type="term" value="P:quinate catabolic process"/>
    <property type="evidence" value="ECO:0007669"/>
    <property type="project" value="TreeGrafter"/>
</dbReference>
<feature type="active site" description="Proton donor" evidence="8 9">
    <location>
        <position position="106"/>
    </location>
</feature>
<evidence type="ECO:0000256" key="8">
    <source>
        <dbReference type="HAMAP-Rule" id="MF_00169"/>
    </source>
</evidence>
<evidence type="ECO:0000256" key="5">
    <source>
        <dbReference type="ARBA" id="ARBA00012060"/>
    </source>
</evidence>
<dbReference type="PANTHER" id="PTHR21272">
    <property type="entry name" value="CATABOLIC 3-DEHYDROQUINASE"/>
    <property type="match status" value="1"/>
</dbReference>
<keyword evidence="8" id="KW-0028">Amino-acid biosynthesis</keyword>
<dbReference type="Pfam" id="PF01220">
    <property type="entry name" value="DHquinase_II"/>
    <property type="match status" value="1"/>
</dbReference>
<comment type="subunit">
    <text evidence="4 8">Homododecamer.</text>
</comment>
<comment type="function">
    <text evidence="8">Catalyzes a trans-dehydration via an enolate intermediate.</text>
</comment>
<feature type="binding site" evidence="8 10">
    <location>
        <position position="93"/>
    </location>
    <ligand>
        <name>substrate</name>
    </ligand>
</feature>
<gene>
    <name evidence="8" type="primary">aroQ</name>
    <name evidence="12" type="ORF">FHX73_11122</name>
</gene>
<dbReference type="PANTHER" id="PTHR21272:SF3">
    <property type="entry name" value="CATABOLIC 3-DEHYDROQUINASE"/>
    <property type="match status" value="1"/>
</dbReference>
<evidence type="ECO:0000313" key="13">
    <source>
        <dbReference type="Proteomes" id="UP000317940"/>
    </source>
</evidence>
<dbReference type="NCBIfam" id="NF003807">
    <property type="entry name" value="PRK05395.1-4"/>
    <property type="match status" value="1"/>
</dbReference>
<comment type="catalytic activity">
    <reaction evidence="1 8">
        <text>3-dehydroquinate = 3-dehydroshikimate + H2O</text>
        <dbReference type="Rhea" id="RHEA:21096"/>
        <dbReference type="ChEBI" id="CHEBI:15377"/>
        <dbReference type="ChEBI" id="CHEBI:16630"/>
        <dbReference type="ChEBI" id="CHEBI:32364"/>
        <dbReference type="EC" id="4.2.1.10"/>
    </reaction>
</comment>
<dbReference type="Gene3D" id="3.40.50.9100">
    <property type="entry name" value="Dehydroquinase, class II"/>
    <property type="match status" value="1"/>
</dbReference>
<dbReference type="InterPro" id="IPR001874">
    <property type="entry name" value="DHquinase_II"/>
</dbReference>
<feature type="active site" description="Proton acceptor" evidence="8 9">
    <location>
        <position position="29"/>
    </location>
</feature>
<dbReference type="AlphaFoldDB" id="A0A561UAH5"/>
<evidence type="ECO:0000256" key="3">
    <source>
        <dbReference type="ARBA" id="ARBA00011037"/>
    </source>
</evidence>
<organism evidence="12 13">
    <name type="scientific">Kitasatospora viridis</name>
    <dbReference type="NCBI Taxonomy" id="281105"/>
    <lineage>
        <taxon>Bacteria</taxon>
        <taxon>Bacillati</taxon>
        <taxon>Actinomycetota</taxon>
        <taxon>Actinomycetes</taxon>
        <taxon>Kitasatosporales</taxon>
        <taxon>Streptomycetaceae</taxon>
        <taxon>Kitasatospora</taxon>
    </lineage>
</organism>
<evidence type="ECO:0000313" key="12">
    <source>
        <dbReference type="EMBL" id="TWF96358.1"/>
    </source>
</evidence>